<keyword evidence="3" id="KW-1185">Reference proteome</keyword>
<evidence type="ECO:0000313" key="2">
    <source>
        <dbReference type="EMBL" id="GFY28195.1"/>
    </source>
</evidence>
<accession>A0A8X6W514</accession>
<dbReference type="EMBL" id="BMAU01021383">
    <property type="protein sequence ID" value="GFY28195.1"/>
    <property type="molecule type" value="Genomic_DNA"/>
</dbReference>
<protein>
    <submittedName>
        <fullName evidence="2">Uncharacterized protein</fullName>
    </submittedName>
</protein>
<sequence>MGGINMPEDQKISHLIKRWLKMDVTRKKQVVPLRCERQPNVTSISTANEEDLSDLIRSIVKEEIKKLLPRIVTCINDGPSDLESIIREKARSNLTPLTRQKPTPSPYTTERTGESSRRPRPRPRQESKPTQQDT</sequence>
<reference evidence="2" key="1">
    <citation type="submission" date="2020-08" db="EMBL/GenBank/DDBJ databases">
        <title>Multicomponent nature underlies the extraordinary mechanical properties of spider dragline silk.</title>
        <authorList>
            <person name="Kono N."/>
            <person name="Nakamura H."/>
            <person name="Mori M."/>
            <person name="Yoshida Y."/>
            <person name="Ohtoshi R."/>
            <person name="Malay A.D."/>
            <person name="Moran D.A.P."/>
            <person name="Tomita M."/>
            <person name="Numata K."/>
            <person name="Arakawa K."/>
        </authorList>
    </citation>
    <scope>NUCLEOTIDE SEQUENCE</scope>
</reference>
<comment type="caution">
    <text evidence="2">The sequence shown here is derived from an EMBL/GenBank/DDBJ whole genome shotgun (WGS) entry which is preliminary data.</text>
</comment>
<feature type="compositionally biased region" description="Basic and acidic residues" evidence="1">
    <location>
        <begin position="111"/>
        <end position="127"/>
    </location>
</feature>
<name>A0A8X6W514_TRICX</name>
<evidence type="ECO:0000313" key="3">
    <source>
        <dbReference type="Proteomes" id="UP000887159"/>
    </source>
</evidence>
<dbReference type="AlphaFoldDB" id="A0A8X6W514"/>
<dbReference type="Proteomes" id="UP000887159">
    <property type="component" value="Unassembled WGS sequence"/>
</dbReference>
<feature type="region of interest" description="Disordered" evidence="1">
    <location>
        <begin position="88"/>
        <end position="134"/>
    </location>
</feature>
<proteinExistence type="predicted"/>
<gene>
    <name evidence="2" type="primary">AVEN_23825_1</name>
    <name evidence="2" type="ORF">TNCV_4395291</name>
</gene>
<evidence type="ECO:0000256" key="1">
    <source>
        <dbReference type="SAM" id="MobiDB-lite"/>
    </source>
</evidence>
<feature type="compositionally biased region" description="Polar residues" evidence="1">
    <location>
        <begin position="92"/>
        <end position="102"/>
    </location>
</feature>
<organism evidence="2 3">
    <name type="scientific">Trichonephila clavipes</name>
    <name type="common">Golden silk orbweaver</name>
    <name type="synonym">Nephila clavipes</name>
    <dbReference type="NCBI Taxonomy" id="2585209"/>
    <lineage>
        <taxon>Eukaryota</taxon>
        <taxon>Metazoa</taxon>
        <taxon>Ecdysozoa</taxon>
        <taxon>Arthropoda</taxon>
        <taxon>Chelicerata</taxon>
        <taxon>Arachnida</taxon>
        <taxon>Araneae</taxon>
        <taxon>Araneomorphae</taxon>
        <taxon>Entelegynae</taxon>
        <taxon>Araneoidea</taxon>
        <taxon>Nephilidae</taxon>
        <taxon>Trichonephila</taxon>
    </lineage>
</organism>